<dbReference type="Pfam" id="PF14616">
    <property type="entry name" value="Rua1_C"/>
    <property type="match status" value="1"/>
</dbReference>
<keyword evidence="4" id="KW-1185">Reference proteome</keyword>
<accession>A0A9P7VBC5</accession>
<evidence type="ECO:0000313" key="3">
    <source>
        <dbReference type="EMBL" id="KAG7194406.1"/>
    </source>
</evidence>
<proteinExistence type="predicted"/>
<feature type="domain" description="Transcription regulator Rua1 C-terminal" evidence="2">
    <location>
        <begin position="255"/>
        <end position="385"/>
    </location>
</feature>
<feature type="compositionally biased region" description="Low complexity" evidence="1">
    <location>
        <begin position="112"/>
        <end position="131"/>
    </location>
</feature>
<reference evidence="3" key="1">
    <citation type="submission" date="2021-03" db="EMBL/GenBank/DDBJ databases">
        <authorList>
            <person name="Palmer J.M."/>
        </authorList>
    </citation>
    <scope>NUCLEOTIDE SEQUENCE</scope>
    <source>
        <strain evidence="3">ARV_011</strain>
    </source>
</reference>
<evidence type="ECO:0000259" key="2">
    <source>
        <dbReference type="Pfam" id="PF14616"/>
    </source>
</evidence>
<comment type="caution">
    <text evidence="3">The sequence shown here is derived from an EMBL/GenBank/DDBJ whole genome shotgun (WGS) entry which is preliminary data.</text>
</comment>
<dbReference type="GeneID" id="66117993"/>
<dbReference type="OrthoDB" id="4096316at2759"/>
<dbReference type="AlphaFoldDB" id="A0A9P7VBC5"/>
<evidence type="ECO:0000256" key="1">
    <source>
        <dbReference type="SAM" id="MobiDB-lite"/>
    </source>
</evidence>
<sequence>MPSFKSTHSSVPQSNSIDMSGDSTTGANEVSYFRSTRQTKVVDNQQQPNTNESDAAQSVATILSEGATDMPDWCKLLIESDPNCSYNAGSHALSALESMISTYLRKEMESEGSYSSSATPPTSTSGSGRSTPTPPPVRGHHISSLISHKIKKTKHTNRLFKLSTFSSDVTKKIQLATTQNGLQGTFNAKVFQKINELQQSPHGCKPGFLYESQELCLAIPRLKYLRSVQFLQRCCHEDHKVEGETFDYSFNLDHNHDSVYTPQVVRSEIDEDGNLINSTRAGLCAYCEEPKFFNIKTSSYAQHLCLQHGILTQGKLLPFPIAYGKYYFHKPENVTSKKKRHTVAQYHFDDAVLCPMCLTPLGIGCTGKTKNRPLVNYLRHYRDSHGQSAEGKQALLEAVWEAHSEESEISNTTSR</sequence>
<organism evidence="3 4">
    <name type="scientific">Scheffersomyces spartinae</name>
    <dbReference type="NCBI Taxonomy" id="45513"/>
    <lineage>
        <taxon>Eukaryota</taxon>
        <taxon>Fungi</taxon>
        <taxon>Dikarya</taxon>
        <taxon>Ascomycota</taxon>
        <taxon>Saccharomycotina</taxon>
        <taxon>Pichiomycetes</taxon>
        <taxon>Debaryomycetaceae</taxon>
        <taxon>Scheffersomyces</taxon>
    </lineage>
</organism>
<protein>
    <recommendedName>
        <fullName evidence="2">Transcription regulator Rua1 C-terminal domain-containing protein</fullName>
    </recommendedName>
</protein>
<dbReference type="Proteomes" id="UP000790833">
    <property type="component" value="Unassembled WGS sequence"/>
</dbReference>
<feature type="region of interest" description="Disordered" evidence="1">
    <location>
        <begin position="110"/>
        <end position="141"/>
    </location>
</feature>
<dbReference type="EMBL" id="JAHMUF010000007">
    <property type="protein sequence ID" value="KAG7194406.1"/>
    <property type="molecule type" value="Genomic_DNA"/>
</dbReference>
<gene>
    <name evidence="3" type="ORF">KQ657_004619</name>
</gene>
<dbReference type="InterPro" id="IPR028012">
    <property type="entry name" value="Rua1_C"/>
</dbReference>
<evidence type="ECO:0000313" key="4">
    <source>
        <dbReference type="Proteomes" id="UP000790833"/>
    </source>
</evidence>
<name>A0A9P7VBC5_9ASCO</name>
<feature type="region of interest" description="Disordered" evidence="1">
    <location>
        <begin position="1"/>
        <end position="28"/>
    </location>
</feature>
<dbReference type="RefSeq" id="XP_043049953.1">
    <property type="nucleotide sequence ID" value="XM_043195287.1"/>
</dbReference>